<feature type="transmembrane region" description="Helical" evidence="1">
    <location>
        <begin position="30"/>
        <end position="48"/>
    </location>
</feature>
<keyword evidence="3" id="KW-0808">Transferase</keyword>
<feature type="transmembrane region" description="Helical" evidence="1">
    <location>
        <begin position="5"/>
        <end position="24"/>
    </location>
</feature>
<reference evidence="3 4" key="1">
    <citation type="submission" date="2023-09" db="EMBL/GenBank/DDBJ databases">
        <title>Complete Genome and Methylome dissection of Bacillus brevis NEB573 original source of BbsI restriction endonuclease.</title>
        <authorList>
            <person name="Fomenkov A."/>
            <person name="Roberts R.D."/>
        </authorList>
    </citation>
    <scope>NUCLEOTIDE SEQUENCE [LARGE SCALE GENOMIC DNA]</scope>
    <source>
        <strain evidence="3 4">NEB573</strain>
    </source>
</reference>
<dbReference type="InterPro" id="IPR043128">
    <property type="entry name" value="Rev_trsase/Diguanyl_cyclase"/>
</dbReference>
<dbReference type="InterPro" id="IPR029787">
    <property type="entry name" value="Nucleotide_cyclase"/>
</dbReference>
<keyword evidence="4" id="KW-1185">Reference proteome</keyword>
<dbReference type="EC" id="2.7.7.65" evidence="3"/>
<dbReference type="PANTHER" id="PTHR45138:SF9">
    <property type="entry name" value="DIGUANYLATE CYCLASE DGCM-RELATED"/>
    <property type="match status" value="1"/>
</dbReference>
<organism evidence="3 4">
    <name type="scientific">Brevibacillus brevis</name>
    <name type="common">Bacillus brevis</name>
    <dbReference type="NCBI Taxonomy" id="1393"/>
    <lineage>
        <taxon>Bacteria</taxon>
        <taxon>Bacillati</taxon>
        <taxon>Bacillota</taxon>
        <taxon>Bacilli</taxon>
        <taxon>Bacillales</taxon>
        <taxon>Paenibacillaceae</taxon>
        <taxon>Brevibacillus</taxon>
    </lineage>
</organism>
<dbReference type="CDD" id="cd01949">
    <property type="entry name" value="GGDEF"/>
    <property type="match status" value="1"/>
</dbReference>
<evidence type="ECO:0000256" key="1">
    <source>
        <dbReference type="SAM" id="Phobius"/>
    </source>
</evidence>
<dbReference type="InterPro" id="IPR050469">
    <property type="entry name" value="Diguanylate_Cyclase"/>
</dbReference>
<dbReference type="InterPro" id="IPR000160">
    <property type="entry name" value="GGDEF_dom"/>
</dbReference>
<evidence type="ECO:0000259" key="2">
    <source>
        <dbReference type="PROSITE" id="PS50887"/>
    </source>
</evidence>
<dbReference type="PANTHER" id="PTHR45138">
    <property type="entry name" value="REGULATORY COMPONENTS OF SENSORY TRANSDUCTION SYSTEM"/>
    <property type="match status" value="1"/>
</dbReference>
<dbReference type="Pfam" id="PF00990">
    <property type="entry name" value="GGDEF"/>
    <property type="match status" value="1"/>
</dbReference>
<accession>A0ABY9SXS0</accession>
<dbReference type="GO" id="GO:0052621">
    <property type="term" value="F:diguanylate cyclase activity"/>
    <property type="evidence" value="ECO:0007669"/>
    <property type="project" value="UniProtKB-EC"/>
</dbReference>
<keyword evidence="1" id="KW-1133">Transmembrane helix</keyword>
<feature type="domain" description="GGDEF" evidence="2">
    <location>
        <begin position="89"/>
        <end position="214"/>
    </location>
</feature>
<dbReference type="SUPFAM" id="SSF55073">
    <property type="entry name" value="Nucleotide cyclase"/>
    <property type="match status" value="1"/>
</dbReference>
<dbReference type="RefSeq" id="WP_310764106.1">
    <property type="nucleotide sequence ID" value="NZ_CP134050.1"/>
</dbReference>
<name>A0ABY9SXS0_BREBE</name>
<proteinExistence type="predicted"/>
<dbReference type="Gene3D" id="3.30.70.270">
    <property type="match status" value="1"/>
</dbReference>
<protein>
    <submittedName>
        <fullName evidence="3">GGDEF domain-containing protein</fullName>
        <ecNumber evidence="3">2.7.7.65</ecNumber>
    </submittedName>
</protein>
<dbReference type="NCBIfam" id="TIGR00254">
    <property type="entry name" value="GGDEF"/>
    <property type="match status" value="1"/>
</dbReference>
<evidence type="ECO:0000313" key="3">
    <source>
        <dbReference type="EMBL" id="WNC12631.1"/>
    </source>
</evidence>
<keyword evidence="1" id="KW-0472">Membrane</keyword>
<dbReference type="EMBL" id="CP134050">
    <property type="protein sequence ID" value="WNC12631.1"/>
    <property type="molecule type" value="Genomic_DNA"/>
</dbReference>
<evidence type="ECO:0000313" key="4">
    <source>
        <dbReference type="Proteomes" id="UP001256827"/>
    </source>
</evidence>
<sequence length="214" mass="23850">MDSRWIGLGASFLMIAVWLFAIGMPTEGEQAGWIMMAAVIQTATGYRIGKYVESLRQMAYHDSLTGVLVNRRFLARLNHEVKVARRSKYPVTLLFIDLDNFKKYNDRYGHVEGDKLLCQFASVLQACVRKHDAVGRWGGEEFVVLLPHADTTAGLAIGERIQQQVRQELSGVTVSIGVASFPLHATDALQLAEKADTLMYEAKKKKDCMLAATN</sequence>
<keyword evidence="1" id="KW-0812">Transmembrane</keyword>
<dbReference type="SMART" id="SM00267">
    <property type="entry name" value="GGDEF"/>
    <property type="match status" value="1"/>
</dbReference>
<gene>
    <name evidence="3" type="ORF">RGB73_18060</name>
</gene>
<dbReference type="PROSITE" id="PS50887">
    <property type="entry name" value="GGDEF"/>
    <property type="match status" value="1"/>
</dbReference>
<keyword evidence="3" id="KW-0548">Nucleotidyltransferase</keyword>
<dbReference type="Proteomes" id="UP001256827">
    <property type="component" value="Chromosome"/>
</dbReference>